<accession>A0AAE0KPS1</accession>
<name>A0AAE0KPS1_9CHLO</name>
<dbReference type="InterPro" id="IPR016024">
    <property type="entry name" value="ARM-type_fold"/>
</dbReference>
<sequence length="474" mass="50090">PGMGLRLTDVAFGRLGMTVCDAAAPVRAEAVSRMAALPGVSLGPQLQSLTKKVTAMTTAGHSLDDPTAAKTVGFGDMDAQQAGSSTLESNMGQGAIVHGLEDEFDSVRIAAVDALCEMGLRHAAVAERAVDFLADMMNDELEAVRLDAVSSLTKLAQHCRDLTMPSDLLEVSLQGLADANPRVRHGVYALLEAVRLQNIAGLELTLEKLVASLRLQPQDEPAIARALCHLGAHHARRAPTVRRMAEWMVEPLVGQGRGGGFLCPEQSLGDTAYRAGLLLLLSAAAVRPTLPALLPKYALHHADILHEQFPDVLPDMSFIIHAPHVVLQTPGRRHDAAALSADTSTKSSLSSDASEDSITGLAEAVRGAAAALPLNRVEGADPAASSQTHIPRVPWRTRRAWAERQLERCEEAARRRAAEAGPEAGAAQLWAERAAMALLVGRSQEAVLRHSTARSAAEPGGGFLGAAGRLLVPT</sequence>
<dbReference type="AlphaFoldDB" id="A0AAE0KPS1"/>
<feature type="non-terminal residue" evidence="1">
    <location>
        <position position="1"/>
    </location>
</feature>
<keyword evidence="2" id="KW-1185">Reference proteome</keyword>
<dbReference type="Gene3D" id="1.25.10.10">
    <property type="entry name" value="Leucine-rich Repeat Variant"/>
    <property type="match status" value="1"/>
</dbReference>
<reference evidence="1 2" key="1">
    <citation type="journal article" date="2015" name="Genome Biol. Evol.">
        <title>Comparative Genomics of a Bacterivorous Green Alga Reveals Evolutionary Causalities and Consequences of Phago-Mixotrophic Mode of Nutrition.</title>
        <authorList>
            <person name="Burns J.A."/>
            <person name="Paasch A."/>
            <person name="Narechania A."/>
            <person name="Kim E."/>
        </authorList>
    </citation>
    <scope>NUCLEOTIDE SEQUENCE [LARGE SCALE GENOMIC DNA]</scope>
    <source>
        <strain evidence="1 2">PLY_AMNH</strain>
    </source>
</reference>
<proteinExistence type="predicted"/>
<protein>
    <submittedName>
        <fullName evidence="1">Uncharacterized protein</fullName>
    </submittedName>
</protein>
<evidence type="ECO:0000313" key="2">
    <source>
        <dbReference type="Proteomes" id="UP001190700"/>
    </source>
</evidence>
<dbReference type="InterPro" id="IPR011989">
    <property type="entry name" value="ARM-like"/>
</dbReference>
<dbReference type="EMBL" id="LGRX02022087">
    <property type="protein sequence ID" value="KAK3255964.1"/>
    <property type="molecule type" value="Genomic_DNA"/>
</dbReference>
<dbReference type="Proteomes" id="UP001190700">
    <property type="component" value="Unassembled WGS sequence"/>
</dbReference>
<gene>
    <name evidence="1" type="ORF">CYMTET_34879</name>
</gene>
<dbReference type="SUPFAM" id="SSF48371">
    <property type="entry name" value="ARM repeat"/>
    <property type="match status" value="1"/>
</dbReference>
<dbReference type="PANTHER" id="PTHR20938:SF0">
    <property type="entry name" value="INTEGRATOR COMPLEX SUBUNIT 4"/>
    <property type="match status" value="1"/>
</dbReference>
<comment type="caution">
    <text evidence="1">The sequence shown here is derived from an EMBL/GenBank/DDBJ whole genome shotgun (WGS) entry which is preliminary data.</text>
</comment>
<evidence type="ECO:0000313" key="1">
    <source>
        <dbReference type="EMBL" id="KAK3255964.1"/>
    </source>
</evidence>
<dbReference type="PANTHER" id="PTHR20938">
    <property type="entry name" value="INTEGRATOR COMPLEX SUBUNIT 4"/>
    <property type="match status" value="1"/>
</dbReference>
<organism evidence="1 2">
    <name type="scientific">Cymbomonas tetramitiformis</name>
    <dbReference type="NCBI Taxonomy" id="36881"/>
    <lineage>
        <taxon>Eukaryota</taxon>
        <taxon>Viridiplantae</taxon>
        <taxon>Chlorophyta</taxon>
        <taxon>Pyramimonadophyceae</taxon>
        <taxon>Pyramimonadales</taxon>
        <taxon>Pyramimonadaceae</taxon>
        <taxon>Cymbomonas</taxon>
    </lineage>
</organism>